<comment type="caution">
    <text evidence="3">The sequence shown here is derived from an EMBL/GenBank/DDBJ whole genome shotgun (WGS) entry which is preliminary data.</text>
</comment>
<keyword evidence="1" id="KW-1133">Transmembrane helix</keyword>
<comment type="similarity">
    <text evidence="1">Belongs to the Brp/Blh beta-carotene diooxygenase family.</text>
</comment>
<feature type="transmembrane region" description="Helical" evidence="1">
    <location>
        <begin position="30"/>
        <end position="47"/>
    </location>
</feature>
<protein>
    <recommendedName>
        <fullName evidence="1">Probable beta-carotene 15,15'-dioxygenase</fullName>
        <ecNumber evidence="1">1.13.11.63</ecNumber>
    </recommendedName>
</protein>
<keyword evidence="3" id="KW-0503">Monooxygenase</keyword>
<dbReference type="OrthoDB" id="8779153at2"/>
<name>A0A4Q7LPX9_9MICO</name>
<dbReference type="InterPro" id="IPR022270">
    <property type="entry name" value="Blh_diox"/>
</dbReference>
<feature type="transmembrane region" description="Helical" evidence="1">
    <location>
        <begin position="229"/>
        <end position="250"/>
    </location>
</feature>
<keyword evidence="1" id="KW-0223">Dioxygenase</keyword>
<dbReference type="GO" id="GO:0003834">
    <property type="term" value="F:beta-carotene 15,15'-dioxygenase activity"/>
    <property type="evidence" value="ECO:0007669"/>
    <property type="project" value="UniProtKB-EC"/>
</dbReference>
<feature type="transmembrane region" description="Helical" evidence="1">
    <location>
        <begin position="149"/>
        <end position="173"/>
    </location>
</feature>
<organism evidence="3 4">
    <name type="scientific">Microcella putealis</name>
    <dbReference type="NCBI Taxonomy" id="337005"/>
    <lineage>
        <taxon>Bacteria</taxon>
        <taxon>Bacillati</taxon>
        <taxon>Actinomycetota</taxon>
        <taxon>Actinomycetes</taxon>
        <taxon>Micrococcales</taxon>
        <taxon>Microbacteriaceae</taxon>
        <taxon>Microcella</taxon>
    </lineage>
</organism>
<dbReference type="AlphaFoldDB" id="A0A4Q7LPX9"/>
<dbReference type="GO" id="GO:0005506">
    <property type="term" value="F:iron ion binding"/>
    <property type="evidence" value="ECO:0007669"/>
    <property type="project" value="UniProtKB-UniRule"/>
</dbReference>
<feature type="binding site" evidence="1">
    <location>
        <position position="104"/>
    </location>
    <ligand>
        <name>Fe cation</name>
        <dbReference type="ChEBI" id="CHEBI:24875"/>
    </ligand>
</feature>
<feature type="transmembrane region" description="Helical" evidence="1">
    <location>
        <begin position="119"/>
        <end position="142"/>
    </location>
</feature>
<dbReference type="GO" id="GO:0010436">
    <property type="term" value="F:carotenoid dioxygenase activity"/>
    <property type="evidence" value="ECO:0007669"/>
    <property type="project" value="UniProtKB-UniRule"/>
</dbReference>
<evidence type="ECO:0000256" key="1">
    <source>
        <dbReference type="HAMAP-Rule" id="MF_02093"/>
    </source>
</evidence>
<dbReference type="RefSeq" id="WP_130485529.1">
    <property type="nucleotide sequence ID" value="NZ_SGWW01000003.1"/>
</dbReference>
<dbReference type="Proteomes" id="UP000293519">
    <property type="component" value="Unassembled WGS sequence"/>
</dbReference>
<evidence type="ECO:0000313" key="3">
    <source>
        <dbReference type="EMBL" id="RZS56262.1"/>
    </source>
</evidence>
<reference evidence="3 4" key="1">
    <citation type="journal article" date="2015" name="Stand. Genomic Sci.">
        <title>Genomic Encyclopedia of Bacterial and Archaeal Type Strains, Phase III: the genomes of soil and plant-associated and newly described type strains.</title>
        <authorList>
            <person name="Whitman W.B."/>
            <person name="Woyke T."/>
            <person name="Klenk H.P."/>
            <person name="Zhou Y."/>
            <person name="Lilburn T.G."/>
            <person name="Beck B.J."/>
            <person name="De Vos P."/>
            <person name="Vandamme P."/>
            <person name="Eisen J.A."/>
            <person name="Garrity G."/>
            <person name="Hugenholtz P."/>
            <person name="Kyrpides N.C."/>
        </authorList>
    </citation>
    <scope>NUCLEOTIDE SEQUENCE [LARGE SCALE GENOMIC DNA]</scope>
    <source>
        <strain evidence="3 4">CV2</strain>
    </source>
</reference>
<comment type="catalytic activity">
    <reaction evidence="1">
        <text>all-trans-beta-carotene + O2 = 2 all-trans-retinal</text>
        <dbReference type="Rhea" id="RHEA:32887"/>
        <dbReference type="ChEBI" id="CHEBI:15379"/>
        <dbReference type="ChEBI" id="CHEBI:17579"/>
        <dbReference type="ChEBI" id="CHEBI:17898"/>
        <dbReference type="EC" id="1.13.11.63"/>
    </reaction>
</comment>
<feature type="binding site" evidence="1">
    <location>
        <position position="213"/>
    </location>
    <ligand>
        <name>Fe cation</name>
        <dbReference type="ChEBI" id="CHEBI:24875"/>
    </ligand>
</feature>
<evidence type="ECO:0000313" key="4">
    <source>
        <dbReference type="Proteomes" id="UP000293519"/>
    </source>
</evidence>
<feature type="transmembrane region" description="Helical" evidence="1">
    <location>
        <begin position="7"/>
        <end position="24"/>
    </location>
</feature>
<feature type="region of interest" description="Disordered" evidence="2">
    <location>
        <begin position="297"/>
        <end position="316"/>
    </location>
</feature>
<dbReference type="EC" id="1.13.11.63" evidence="1"/>
<accession>A0A4Q7LPX9</accession>
<evidence type="ECO:0000256" key="2">
    <source>
        <dbReference type="SAM" id="MobiDB-lite"/>
    </source>
</evidence>
<feature type="transmembrane region" description="Helical" evidence="1">
    <location>
        <begin position="262"/>
        <end position="283"/>
    </location>
</feature>
<dbReference type="EMBL" id="SGWW01000003">
    <property type="protein sequence ID" value="RZS56262.1"/>
    <property type="molecule type" value="Genomic_DNA"/>
</dbReference>
<keyword evidence="1" id="KW-0479">Metal-binding</keyword>
<dbReference type="HAMAP" id="MF_02093">
    <property type="entry name" value="Beta_carotene_diox"/>
    <property type="match status" value="1"/>
</dbReference>
<comment type="function">
    <text evidence="1">Catalyzes the cleavage of beta-carotene at its central double bond (15,15') to yield two molecules of all-trans-retinal.</text>
</comment>
<sequence length="316" mass="32903">MRPRVETVLFGAMALIAVFAYLLADPGVPIVVQITVITVLVAVLGLPHGALDPVVARRLGLWRGTRSLALFTLGYVAISAAVIGLWLIAPVASLVAFLLISAAHFGGDWNTSGPISLRLLVGVGLLSLPSLADEAAVAELYVTLSGPDAALIAMVQNAIGPLLLVGMIVAGAIAARRRPADGLEIVVVVALALTTPPLVFFIIYFCLLHSARHLREGFVEERGVLPRRAVVTIVAGATIVPIIAAVVFLASTGGGGSLDDRLIQVVFIGLAALTVPHMIVVTLGDRARIRNARTALTHSGDDPQMRTAARAPMLGG</sequence>
<dbReference type="NCBIfam" id="TIGR03753">
    <property type="entry name" value="blh_monoox"/>
    <property type="match status" value="1"/>
</dbReference>
<feature type="transmembrane region" description="Helical" evidence="1">
    <location>
        <begin position="68"/>
        <end position="99"/>
    </location>
</feature>
<gene>
    <name evidence="3" type="ORF">EV141_1718</name>
</gene>
<dbReference type="Pfam" id="PF15461">
    <property type="entry name" value="BCD"/>
    <property type="match status" value="1"/>
</dbReference>
<dbReference type="GO" id="GO:0016121">
    <property type="term" value="P:carotene catabolic process"/>
    <property type="evidence" value="ECO:0007669"/>
    <property type="project" value="UniProtKB-UniRule"/>
</dbReference>
<keyword evidence="1" id="KW-0560">Oxidoreductase</keyword>
<keyword evidence="1" id="KW-1003">Cell membrane</keyword>
<feature type="transmembrane region" description="Helical" evidence="1">
    <location>
        <begin position="185"/>
        <end position="208"/>
    </location>
</feature>
<dbReference type="GO" id="GO:0005886">
    <property type="term" value="C:plasma membrane"/>
    <property type="evidence" value="ECO:0007669"/>
    <property type="project" value="UniProtKB-SubCell"/>
</dbReference>
<feature type="binding site" evidence="1">
    <location>
        <position position="209"/>
    </location>
    <ligand>
        <name>Fe cation</name>
        <dbReference type="ChEBI" id="CHEBI:24875"/>
    </ligand>
</feature>
<keyword evidence="1" id="KW-0812">Transmembrane</keyword>
<dbReference type="GO" id="GO:0004497">
    <property type="term" value="F:monooxygenase activity"/>
    <property type="evidence" value="ECO:0007669"/>
    <property type="project" value="UniProtKB-KW"/>
</dbReference>
<feature type="binding site" evidence="1">
    <location>
        <position position="48"/>
    </location>
    <ligand>
        <name>Fe cation</name>
        <dbReference type="ChEBI" id="CHEBI:24875"/>
    </ligand>
</feature>
<comment type="cofactor">
    <cofactor evidence="1">
        <name>Fe(2+)</name>
        <dbReference type="ChEBI" id="CHEBI:29033"/>
    </cofactor>
</comment>
<keyword evidence="1" id="KW-0408">Iron</keyword>
<comment type="subcellular location">
    <subcellularLocation>
        <location evidence="1">Cell membrane</location>
        <topology evidence="1">Multi-pass membrane protein</topology>
    </subcellularLocation>
</comment>
<keyword evidence="1" id="KW-0472">Membrane</keyword>
<proteinExistence type="inferred from homology"/>
<keyword evidence="4" id="KW-1185">Reference proteome</keyword>